<comment type="caution">
    <text evidence="6">The sequence shown here is derived from an EMBL/GenBank/DDBJ whole genome shotgun (WGS) entry which is preliminary data.</text>
</comment>
<dbReference type="PANTHER" id="PTHR45961">
    <property type="entry name" value="IP21249P"/>
    <property type="match status" value="1"/>
</dbReference>
<dbReference type="CDD" id="cd14514">
    <property type="entry name" value="DUSP14-like"/>
    <property type="match status" value="1"/>
</dbReference>
<dbReference type="InterPro" id="IPR000340">
    <property type="entry name" value="Dual-sp_phosphatase_cat-dom"/>
</dbReference>
<dbReference type="SMART" id="SM00195">
    <property type="entry name" value="DSPc"/>
    <property type="match status" value="1"/>
</dbReference>
<dbReference type="EMBL" id="JALNTZ010000004">
    <property type="protein sequence ID" value="KAJ3656277.1"/>
    <property type="molecule type" value="Genomic_DNA"/>
</dbReference>
<sequence>MEIEELIPGAEAFGDYKENTVEEIFAECDSVEINSRSPSMMLLLPGTFSELTENLILCSASTVNTNVLDALNIACVINAAPELPDTPLHRSDVVYHKIPILDSGNTRIYQYFDEAADLVQKVANSGGKTLIYCVAGVSRSASICLAYLMKHQGLTLLDAYNYVKLKRPKIRPNCGFFKQLIEYEKAIFGNNTVRMIFNEFVQMEIPDVYDCDYQFVSHFSKKRNQTGRY</sequence>
<comment type="similarity">
    <text evidence="1">Belongs to the protein-tyrosine phosphatase family. Non-receptor class dual specificity subfamily.</text>
</comment>
<evidence type="ECO:0000256" key="3">
    <source>
        <dbReference type="ARBA" id="ARBA00022912"/>
    </source>
</evidence>
<proteinExistence type="inferred from homology"/>
<protein>
    <submittedName>
        <fullName evidence="6">Uncharacterized protein</fullName>
    </submittedName>
</protein>
<keyword evidence="7" id="KW-1185">Reference proteome</keyword>
<evidence type="ECO:0000259" key="4">
    <source>
        <dbReference type="PROSITE" id="PS50054"/>
    </source>
</evidence>
<keyword evidence="2" id="KW-0378">Hydrolase</keyword>
<gene>
    <name evidence="6" type="ORF">Zmor_015364</name>
</gene>
<dbReference type="Gene3D" id="3.90.190.10">
    <property type="entry name" value="Protein tyrosine phosphatase superfamily"/>
    <property type="match status" value="1"/>
</dbReference>
<evidence type="ECO:0000313" key="7">
    <source>
        <dbReference type="Proteomes" id="UP001168821"/>
    </source>
</evidence>
<dbReference type="AlphaFoldDB" id="A0AA38IM00"/>
<dbReference type="PROSITE" id="PS50054">
    <property type="entry name" value="TYR_PHOSPHATASE_DUAL"/>
    <property type="match status" value="1"/>
</dbReference>
<reference evidence="6" key="1">
    <citation type="journal article" date="2023" name="G3 (Bethesda)">
        <title>Whole genome assemblies of Zophobas morio and Tenebrio molitor.</title>
        <authorList>
            <person name="Kaur S."/>
            <person name="Stinson S.A."/>
            <person name="diCenzo G.C."/>
        </authorList>
    </citation>
    <scope>NUCLEOTIDE SEQUENCE</scope>
    <source>
        <strain evidence="6">QUZm001</strain>
    </source>
</reference>
<dbReference type="PANTHER" id="PTHR45961:SF6">
    <property type="entry name" value="IP21249P"/>
    <property type="match status" value="1"/>
</dbReference>
<feature type="domain" description="Tyrosine-protein phosphatase" evidence="4">
    <location>
        <begin position="47"/>
        <end position="189"/>
    </location>
</feature>
<dbReference type="GO" id="GO:0005737">
    <property type="term" value="C:cytoplasm"/>
    <property type="evidence" value="ECO:0007669"/>
    <property type="project" value="TreeGrafter"/>
</dbReference>
<evidence type="ECO:0000256" key="2">
    <source>
        <dbReference type="ARBA" id="ARBA00022801"/>
    </source>
</evidence>
<keyword evidence="3" id="KW-0904">Protein phosphatase</keyword>
<evidence type="ECO:0000256" key="1">
    <source>
        <dbReference type="ARBA" id="ARBA00008601"/>
    </source>
</evidence>
<dbReference type="PROSITE" id="PS50056">
    <property type="entry name" value="TYR_PHOSPHATASE_2"/>
    <property type="match status" value="1"/>
</dbReference>
<dbReference type="Pfam" id="PF00782">
    <property type="entry name" value="DSPc"/>
    <property type="match status" value="1"/>
</dbReference>
<dbReference type="InterPro" id="IPR029021">
    <property type="entry name" value="Prot-tyrosine_phosphatase-like"/>
</dbReference>
<dbReference type="SUPFAM" id="SSF52799">
    <property type="entry name" value="(Phosphotyrosine protein) phosphatases II"/>
    <property type="match status" value="1"/>
</dbReference>
<dbReference type="InterPro" id="IPR020422">
    <property type="entry name" value="TYR_PHOSPHATASE_DUAL_dom"/>
</dbReference>
<evidence type="ECO:0000313" key="6">
    <source>
        <dbReference type="EMBL" id="KAJ3656277.1"/>
    </source>
</evidence>
<accession>A0AA38IM00</accession>
<dbReference type="InterPro" id="IPR052103">
    <property type="entry name" value="Dual_spec_Phospatases"/>
</dbReference>
<dbReference type="InterPro" id="IPR000387">
    <property type="entry name" value="Tyr_Pase_dom"/>
</dbReference>
<dbReference type="GO" id="GO:0004721">
    <property type="term" value="F:phosphoprotein phosphatase activity"/>
    <property type="evidence" value="ECO:0007669"/>
    <property type="project" value="UniProtKB-KW"/>
</dbReference>
<evidence type="ECO:0000259" key="5">
    <source>
        <dbReference type="PROSITE" id="PS50056"/>
    </source>
</evidence>
<dbReference type="Proteomes" id="UP001168821">
    <property type="component" value="Unassembled WGS sequence"/>
</dbReference>
<feature type="domain" description="Tyrosine specific protein phosphatases" evidence="5">
    <location>
        <begin position="109"/>
        <end position="168"/>
    </location>
</feature>
<organism evidence="6 7">
    <name type="scientific">Zophobas morio</name>
    <dbReference type="NCBI Taxonomy" id="2755281"/>
    <lineage>
        <taxon>Eukaryota</taxon>
        <taxon>Metazoa</taxon>
        <taxon>Ecdysozoa</taxon>
        <taxon>Arthropoda</taxon>
        <taxon>Hexapoda</taxon>
        <taxon>Insecta</taxon>
        <taxon>Pterygota</taxon>
        <taxon>Neoptera</taxon>
        <taxon>Endopterygota</taxon>
        <taxon>Coleoptera</taxon>
        <taxon>Polyphaga</taxon>
        <taxon>Cucujiformia</taxon>
        <taxon>Tenebrionidae</taxon>
        <taxon>Zophobas</taxon>
    </lineage>
</organism>
<name>A0AA38IM00_9CUCU</name>